<protein>
    <submittedName>
        <fullName evidence="1">Uncharacterized protein</fullName>
    </submittedName>
</protein>
<proteinExistence type="predicted"/>
<keyword evidence="2" id="KW-1185">Reference proteome</keyword>
<organism evidence="1 2">
    <name type="scientific">Trichinella pseudospiralis</name>
    <name type="common">Parasitic roundworm</name>
    <dbReference type="NCBI Taxonomy" id="6337"/>
    <lineage>
        <taxon>Eukaryota</taxon>
        <taxon>Metazoa</taxon>
        <taxon>Ecdysozoa</taxon>
        <taxon>Nematoda</taxon>
        <taxon>Enoplea</taxon>
        <taxon>Dorylaimia</taxon>
        <taxon>Trichinellida</taxon>
        <taxon>Trichinellidae</taxon>
        <taxon>Trichinella</taxon>
    </lineage>
</organism>
<gene>
    <name evidence="1" type="ORF">T4D_14376</name>
</gene>
<evidence type="ECO:0000313" key="1">
    <source>
        <dbReference type="EMBL" id="KRY87483.1"/>
    </source>
</evidence>
<name>A0A0V1FN73_TRIPS</name>
<sequence>MPTARSVDNKARLISDFTCSSALRNIRRQYCMSAINNNTKQMLHNQIGVIHIDFRRIQLN</sequence>
<dbReference type="Proteomes" id="UP000054995">
    <property type="component" value="Unassembled WGS sequence"/>
</dbReference>
<comment type="caution">
    <text evidence="1">The sequence shown here is derived from an EMBL/GenBank/DDBJ whole genome shotgun (WGS) entry which is preliminary data.</text>
</comment>
<dbReference type="EMBL" id="JYDT01000055">
    <property type="protein sequence ID" value="KRY87483.1"/>
    <property type="molecule type" value="Genomic_DNA"/>
</dbReference>
<evidence type="ECO:0000313" key="2">
    <source>
        <dbReference type="Proteomes" id="UP000054995"/>
    </source>
</evidence>
<accession>A0A0V1FN73</accession>
<reference evidence="1 2" key="1">
    <citation type="submission" date="2015-01" db="EMBL/GenBank/DDBJ databases">
        <title>Evolution of Trichinella species and genotypes.</title>
        <authorList>
            <person name="Korhonen P.K."/>
            <person name="Edoardo P."/>
            <person name="Giuseppe L.R."/>
            <person name="Gasser R.B."/>
        </authorList>
    </citation>
    <scope>NUCLEOTIDE SEQUENCE [LARGE SCALE GENOMIC DNA]</scope>
    <source>
        <strain evidence="1">ISS470</strain>
    </source>
</reference>